<protein>
    <recommendedName>
        <fullName evidence="5">Acetylornithine aminotransferase</fullName>
        <shortName evidence="5">ACOAT</shortName>
        <ecNumber evidence="5">2.6.1.11</ecNumber>
    </recommendedName>
</protein>
<dbReference type="GO" id="GO:0005737">
    <property type="term" value="C:cytoplasm"/>
    <property type="evidence" value="ECO:0007669"/>
    <property type="project" value="UniProtKB-SubCell"/>
</dbReference>
<comment type="pathway">
    <text evidence="5">Amino-acid biosynthesis; L-arginine biosynthesis; N(2)-acetyl-L-ornithine from L-glutamate: step 4/4.</text>
</comment>
<accession>A0A1U7NHL6</accession>
<feature type="binding site" evidence="5">
    <location>
        <begin position="224"/>
        <end position="227"/>
    </location>
    <ligand>
        <name>pyridoxal 5'-phosphate</name>
        <dbReference type="ChEBI" id="CHEBI:597326"/>
    </ligand>
</feature>
<dbReference type="PANTHER" id="PTHR11986:SF79">
    <property type="entry name" value="ACETYLORNITHINE AMINOTRANSFERASE, MITOCHONDRIAL"/>
    <property type="match status" value="1"/>
</dbReference>
<feature type="binding site" evidence="5">
    <location>
        <position position="282"/>
    </location>
    <ligand>
        <name>pyridoxal 5'-phosphate</name>
        <dbReference type="ChEBI" id="CHEBI:597326"/>
    </ligand>
</feature>
<evidence type="ECO:0000256" key="5">
    <source>
        <dbReference type="HAMAP-Rule" id="MF_01107"/>
    </source>
</evidence>
<dbReference type="RefSeq" id="WP_075818346.1">
    <property type="nucleotide sequence ID" value="NZ_CAJUTZ010000002.1"/>
</dbReference>
<feature type="modified residue" description="N6-(pyridoxal phosphate)lysine" evidence="5">
    <location>
        <position position="253"/>
    </location>
</feature>
<dbReference type="NCBIfam" id="TIGR00707">
    <property type="entry name" value="argD"/>
    <property type="match status" value="1"/>
</dbReference>
<dbReference type="InterPro" id="IPR050103">
    <property type="entry name" value="Class-III_PLP-dep_AT"/>
</dbReference>
<evidence type="ECO:0000313" key="7">
    <source>
        <dbReference type="Proteomes" id="UP000186341"/>
    </source>
</evidence>
<proteinExistence type="inferred from homology"/>
<organism evidence="6 7">
    <name type="scientific">Ileibacterium valens</name>
    <dbReference type="NCBI Taxonomy" id="1862668"/>
    <lineage>
        <taxon>Bacteria</taxon>
        <taxon>Bacillati</taxon>
        <taxon>Bacillota</taxon>
        <taxon>Erysipelotrichia</taxon>
        <taxon>Erysipelotrichales</taxon>
        <taxon>Erysipelotrichaceae</taxon>
        <taxon>Ileibacterium</taxon>
    </lineage>
</organism>
<dbReference type="GO" id="GO:0003992">
    <property type="term" value="F:N2-acetyl-L-ornithine:2-oxoglutarate 5-aminotransferase activity"/>
    <property type="evidence" value="ECO:0007669"/>
    <property type="project" value="UniProtKB-UniRule"/>
</dbReference>
<keyword evidence="4 5" id="KW-0663">Pyridoxal phosphate</keyword>
<dbReference type="PROSITE" id="PS00600">
    <property type="entry name" value="AA_TRANSFER_CLASS_3"/>
    <property type="match status" value="1"/>
</dbReference>
<dbReference type="PIRSF" id="PIRSF000521">
    <property type="entry name" value="Transaminase_4ab_Lys_Orn"/>
    <property type="match status" value="1"/>
</dbReference>
<dbReference type="Pfam" id="PF00202">
    <property type="entry name" value="Aminotran_3"/>
    <property type="match status" value="1"/>
</dbReference>
<dbReference type="AlphaFoldDB" id="A0A1U7NHL6"/>
<keyword evidence="2 5" id="KW-0028">Amino-acid biosynthesis</keyword>
<comment type="catalytic activity">
    <reaction evidence="5">
        <text>N(2)-acetyl-L-ornithine + 2-oxoglutarate = N-acetyl-L-glutamate 5-semialdehyde + L-glutamate</text>
        <dbReference type="Rhea" id="RHEA:18049"/>
        <dbReference type="ChEBI" id="CHEBI:16810"/>
        <dbReference type="ChEBI" id="CHEBI:29123"/>
        <dbReference type="ChEBI" id="CHEBI:29985"/>
        <dbReference type="ChEBI" id="CHEBI:57805"/>
        <dbReference type="EC" id="2.6.1.11"/>
    </reaction>
</comment>
<keyword evidence="7" id="KW-1185">Reference proteome</keyword>
<dbReference type="GeneID" id="82202265"/>
<dbReference type="CDD" id="cd00610">
    <property type="entry name" value="OAT_like"/>
    <property type="match status" value="1"/>
</dbReference>
<evidence type="ECO:0000256" key="1">
    <source>
        <dbReference type="ARBA" id="ARBA00022576"/>
    </source>
</evidence>
<reference evidence="6 7" key="1">
    <citation type="submission" date="2016-11" db="EMBL/GenBank/DDBJ databases">
        <title>Description of two novel members of the family Erysipelotrichaceae: Ileibacterium lipovorans gen. nov., sp. nov. and Dubosiella newyorkensis, gen. nov., sp. nov.</title>
        <authorList>
            <person name="Cox L.M."/>
            <person name="Sohn J."/>
            <person name="Tyrrell K.L."/>
            <person name="Citron D.M."/>
            <person name="Lawson P.A."/>
            <person name="Patel N.B."/>
            <person name="Iizumi T."/>
            <person name="Perez-Perez G.I."/>
            <person name="Goldstein E.J."/>
            <person name="Blaser M.J."/>
        </authorList>
    </citation>
    <scope>NUCLEOTIDE SEQUENCE [LARGE SCALE GENOMIC DNA]</scope>
    <source>
        <strain evidence="6 7">NYU-BL-A3</strain>
    </source>
</reference>
<dbReference type="EMBL" id="MPJW01000086">
    <property type="protein sequence ID" value="OLU41396.1"/>
    <property type="molecule type" value="Genomic_DNA"/>
</dbReference>
<dbReference type="Proteomes" id="UP000186341">
    <property type="component" value="Unassembled WGS sequence"/>
</dbReference>
<comment type="caution">
    <text evidence="6">The sequence shown here is derived from an EMBL/GenBank/DDBJ whole genome shotgun (WGS) entry which is preliminary data.</text>
</comment>
<dbReference type="InterPro" id="IPR004636">
    <property type="entry name" value="AcOrn/SuccOrn_fam"/>
</dbReference>
<comment type="subcellular location">
    <subcellularLocation>
        <location evidence="5">Cytoplasm</location>
    </subcellularLocation>
</comment>
<dbReference type="InterPro" id="IPR049704">
    <property type="entry name" value="Aminotrans_3_PPA_site"/>
</dbReference>
<dbReference type="EC" id="2.6.1.11" evidence="5"/>
<comment type="similarity">
    <text evidence="5">Belongs to the class-III pyridoxal-phosphate-dependent aminotransferase family. ArgD subfamily.</text>
</comment>
<dbReference type="PANTHER" id="PTHR11986">
    <property type="entry name" value="AMINOTRANSFERASE CLASS III"/>
    <property type="match status" value="1"/>
</dbReference>
<dbReference type="InterPro" id="IPR015422">
    <property type="entry name" value="PyrdxlP-dep_Trfase_small"/>
</dbReference>
<dbReference type="GO" id="GO:0030170">
    <property type="term" value="F:pyridoxal phosphate binding"/>
    <property type="evidence" value="ECO:0007669"/>
    <property type="project" value="InterPro"/>
</dbReference>
<dbReference type="InterPro" id="IPR005814">
    <property type="entry name" value="Aminotrans_3"/>
</dbReference>
<dbReference type="UniPathway" id="UPA00068">
    <property type="reaction ID" value="UER00109"/>
</dbReference>
<keyword evidence="5" id="KW-0963">Cytoplasm</keyword>
<evidence type="ECO:0000313" key="6">
    <source>
        <dbReference type="EMBL" id="OLU41396.1"/>
    </source>
</evidence>
<sequence length="395" mass="43041">MELNEIISREHEVVMPTYSRFNLALDHGEGALLYDVNGKEYIDLTSGIGVNSLGHNHPILTKNLENQIHKVLSTSNLYYTLPMIEAAEKVVANSGGMQKMFFANSGAEANEGAIKVARKYAADKYGKDRYQIITLTNSFHGRTIATLEATGQDHFHQNFFPFTNGFVYTPANDIDALKEAVNDQTAAIMVELIQGESGVRPLEAEFVKAIEELCNEKDILFIVDEVQTGIGRTGNLFCYQNYDILPDIVTMAKGLGAGVPIGGFLTGEKTSGVLKPGDHGTTFGGNPLAATAANTVMDIVADPEFLAEVNRKGKLFRELLNEIDSENVLDVRGQGLMIGIQVPAEKIADLIQKCMDQGVLVLKAGKDTIRLLPPLVISEDQIRQAASIIKGVIEE</sequence>
<dbReference type="GO" id="GO:0042802">
    <property type="term" value="F:identical protein binding"/>
    <property type="evidence" value="ECO:0007669"/>
    <property type="project" value="TreeGrafter"/>
</dbReference>
<dbReference type="OrthoDB" id="9807885at2"/>
<comment type="miscellaneous">
    <text evidence="5">May also have succinyldiaminopimelate aminotransferase activity, thus carrying out the corresponding step in lysine biosynthesis.</text>
</comment>
<dbReference type="Gene3D" id="3.90.1150.10">
    <property type="entry name" value="Aspartate Aminotransferase, domain 1"/>
    <property type="match status" value="1"/>
</dbReference>
<feature type="binding site" evidence="5">
    <location>
        <position position="281"/>
    </location>
    <ligand>
        <name>N(2)-acetyl-L-ornithine</name>
        <dbReference type="ChEBI" id="CHEBI:57805"/>
    </ligand>
</feature>
<dbReference type="GO" id="GO:0006526">
    <property type="term" value="P:L-arginine biosynthetic process"/>
    <property type="evidence" value="ECO:0007669"/>
    <property type="project" value="UniProtKB-UniRule"/>
</dbReference>
<dbReference type="InterPro" id="IPR015424">
    <property type="entry name" value="PyrdxlP-dep_Trfase"/>
</dbReference>
<feature type="binding site" evidence="5">
    <location>
        <position position="142"/>
    </location>
    <ligand>
        <name>N(2)-acetyl-L-ornithine</name>
        <dbReference type="ChEBI" id="CHEBI:57805"/>
    </ligand>
</feature>
<comment type="cofactor">
    <cofactor evidence="5">
        <name>pyridoxal 5'-phosphate</name>
        <dbReference type="ChEBI" id="CHEBI:597326"/>
    </cofactor>
    <text evidence="5">Binds 1 pyridoxal phosphate per subunit.</text>
</comment>
<keyword evidence="3 5" id="KW-0808">Transferase</keyword>
<gene>
    <name evidence="5" type="primary">argD</name>
    <name evidence="6" type="ORF">BO222_03385</name>
</gene>
<comment type="subunit">
    <text evidence="5">Homodimer.</text>
</comment>
<feature type="binding site" evidence="5">
    <location>
        <begin position="106"/>
        <end position="107"/>
    </location>
    <ligand>
        <name>pyridoxal 5'-phosphate</name>
        <dbReference type="ChEBI" id="CHEBI:597326"/>
    </ligand>
</feature>
<keyword evidence="5" id="KW-0055">Arginine biosynthesis</keyword>
<evidence type="ECO:0000256" key="4">
    <source>
        <dbReference type="ARBA" id="ARBA00022898"/>
    </source>
</evidence>
<name>A0A1U7NHL6_9FIRM</name>
<dbReference type="FunFam" id="3.40.640.10:FF:000004">
    <property type="entry name" value="Acetylornithine aminotransferase"/>
    <property type="match status" value="1"/>
</dbReference>
<evidence type="ECO:0000256" key="2">
    <source>
        <dbReference type="ARBA" id="ARBA00022605"/>
    </source>
</evidence>
<feature type="binding site" evidence="5">
    <location>
        <position position="139"/>
    </location>
    <ligand>
        <name>pyridoxal 5'-phosphate</name>
        <dbReference type="ChEBI" id="CHEBI:597326"/>
    </ligand>
</feature>
<keyword evidence="1 5" id="KW-0032">Aminotransferase</keyword>
<dbReference type="InterPro" id="IPR015421">
    <property type="entry name" value="PyrdxlP-dep_Trfase_major"/>
</dbReference>
<dbReference type="NCBIfam" id="NF002325">
    <property type="entry name" value="PRK01278.1"/>
    <property type="match status" value="1"/>
</dbReference>
<dbReference type="Gene3D" id="3.40.640.10">
    <property type="entry name" value="Type I PLP-dependent aspartate aminotransferase-like (Major domain)"/>
    <property type="match status" value="1"/>
</dbReference>
<dbReference type="SUPFAM" id="SSF53383">
    <property type="entry name" value="PLP-dependent transferases"/>
    <property type="match status" value="1"/>
</dbReference>
<dbReference type="HAMAP" id="MF_01107">
    <property type="entry name" value="ArgD_aminotrans_3"/>
    <property type="match status" value="1"/>
</dbReference>
<evidence type="ECO:0000256" key="3">
    <source>
        <dbReference type="ARBA" id="ARBA00022679"/>
    </source>
</evidence>